<dbReference type="SUPFAM" id="SSF52964">
    <property type="entry name" value="TolB, N-terminal domain"/>
    <property type="match status" value="1"/>
</dbReference>
<dbReference type="InterPro" id="IPR019734">
    <property type="entry name" value="TPR_rpt"/>
</dbReference>
<dbReference type="CDD" id="cd07302">
    <property type="entry name" value="CHD"/>
    <property type="match status" value="1"/>
</dbReference>
<comment type="caution">
    <text evidence="3">The sequence shown here is derived from an EMBL/GenBank/DDBJ whole genome shotgun (WGS) entry which is preliminary data.</text>
</comment>
<dbReference type="Pfam" id="PF00211">
    <property type="entry name" value="Guanylate_cyc"/>
    <property type="match status" value="1"/>
</dbReference>
<dbReference type="GO" id="GO:0035556">
    <property type="term" value="P:intracellular signal transduction"/>
    <property type="evidence" value="ECO:0007669"/>
    <property type="project" value="InterPro"/>
</dbReference>
<dbReference type="OrthoDB" id="9807521at2"/>
<dbReference type="GO" id="GO:0004016">
    <property type="term" value="F:adenylate cyclase activity"/>
    <property type="evidence" value="ECO:0007669"/>
    <property type="project" value="UniProtKB-ARBA"/>
</dbReference>
<feature type="domain" description="Guanylate cyclase" evidence="2">
    <location>
        <begin position="15"/>
        <end position="130"/>
    </location>
</feature>
<evidence type="ECO:0000313" key="4">
    <source>
        <dbReference type="Proteomes" id="UP000254925"/>
    </source>
</evidence>
<dbReference type="GO" id="GO:0006171">
    <property type="term" value="P:cAMP biosynthetic process"/>
    <property type="evidence" value="ECO:0007669"/>
    <property type="project" value="TreeGrafter"/>
</dbReference>
<dbReference type="SMART" id="SM00028">
    <property type="entry name" value="TPR"/>
    <property type="match status" value="2"/>
</dbReference>
<organism evidence="3 4">
    <name type="scientific">Microvirga subterranea</name>
    <dbReference type="NCBI Taxonomy" id="186651"/>
    <lineage>
        <taxon>Bacteria</taxon>
        <taxon>Pseudomonadati</taxon>
        <taxon>Pseudomonadota</taxon>
        <taxon>Alphaproteobacteria</taxon>
        <taxon>Hyphomicrobiales</taxon>
        <taxon>Methylobacteriaceae</taxon>
        <taxon>Microvirga</taxon>
    </lineage>
</organism>
<sequence>MPDPYEQKSQRRLAAIMAADVAGYSGLMSVDEEGTLLRLRRLRREVVAPTIQAHGGRLVKTTGDGFLIEFSSPVEAVRCAVEMQDALAAIAAEDPASTLQLRIGLNLCDIIIDEDGDIYGDGVNVASRLEQMATPGGICLSVKVYDEVKDRVAFEFHDMGEQQVRNIARPIRVYCLKRPREAGGEVPPQQALALPDRPSIAVLPFNNMSGGPEQEHFADGIVEDITAALSRVRSFFVIARNSAFAYKGRSVNLRQISRELGVRYVLEGSVRRSGNRVRISAQLIDATTGAHLWADHYDGVVEDLFDFQDQITASVVGAIQPSIRAAEIERAKRKRPENLDAYDLVMRALPQIWSLDRESNREASALLEEALRLDPNYPLARSLAAWCHGQRAVYNWTDDPKRERQEALRQAQAAATLASDDPFSLSVLGAALTITREYGRAGAVLERALALDPNSAWAWNRSGWLHNYQDDPETAIKHFERSLRLSPFDPMAFNCDMGIGSAHFIARRYEESIKWQEKALLSHPSAAWIHRNLAPAYALAGHPGKATESVRELLRDYPGLRISDVTRALVFSKEVLDRVAEGLRLAGLPE</sequence>
<dbReference type="PANTHER" id="PTHR43081">
    <property type="entry name" value="ADENYLATE CYCLASE, TERMINAL-DIFFERENTIATION SPECIFIC-RELATED"/>
    <property type="match status" value="1"/>
</dbReference>
<dbReference type="SUPFAM" id="SSF55073">
    <property type="entry name" value="Nucleotide cyclase"/>
    <property type="match status" value="1"/>
</dbReference>
<evidence type="ECO:0000313" key="3">
    <source>
        <dbReference type="EMBL" id="RDI59856.1"/>
    </source>
</evidence>
<keyword evidence="4" id="KW-1185">Reference proteome</keyword>
<dbReference type="Gene3D" id="3.30.70.1230">
    <property type="entry name" value="Nucleotide cyclase"/>
    <property type="match status" value="1"/>
</dbReference>
<dbReference type="PROSITE" id="PS50125">
    <property type="entry name" value="GUANYLATE_CYCLASE_2"/>
    <property type="match status" value="1"/>
</dbReference>
<protein>
    <submittedName>
        <fullName evidence="3">Adenylate cyclase</fullName>
    </submittedName>
</protein>
<dbReference type="PROSITE" id="PS50005">
    <property type="entry name" value="TPR"/>
    <property type="match status" value="2"/>
</dbReference>
<dbReference type="Proteomes" id="UP000254925">
    <property type="component" value="Unassembled WGS sequence"/>
</dbReference>
<dbReference type="EMBL" id="QQBB01000003">
    <property type="protein sequence ID" value="RDI59856.1"/>
    <property type="molecule type" value="Genomic_DNA"/>
</dbReference>
<dbReference type="RefSeq" id="WP_114769963.1">
    <property type="nucleotide sequence ID" value="NZ_QQBB01000003.1"/>
</dbReference>
<dbReference type="SUPFAM" id="SSF48452">
    <property type="entry name" value="TPR-like"/>
    <property type="match status" value="1"/>
</dbReference>
<evidence type="ECO:0000256" key="1">
    <source>
        <dbReference type="PROSITE-ProRule" id="PRU00339"/>
    </source>
</evidence>
<feature type="repeat" description="TPR" evidence="1">
    <location>
        <begin position="456"/>
        <end position="489"/>
    </location>
</feature>
<dbReference type="Pfam" id="PF13432">
    <property type="entry name" value="TPR_16"/>
    <property type="match status" value="1"/>
</dbReference>
<reference evidence="3 4" key="1">
    <citation type="submission" date="2018-07" db="EMBL/GenBank/DDBJ databases">
        <title>Genomic Encyclopedia of Type Strains, Phase IV (KMG-IV): sequencing the most valuable type-strain genomes for metagenomic binning, comparative biology and taxonomic classification.</title>
        <authorList>
            <person name="Goeker M."/>
        </authorList>
    </citation>
    <scope>NUCLEOTIDE SEQUENCE [LARGE SCALE GENOMIC DNA]</scope>
    <source>
        <strain evidence="3 4">DSM 14364</strain>
    </source>
</reference>
<dbReference type="InterPro" id="IPR011990">
    <property type="entry name" value="TPR-like_helical_dom_sf"/>
</dbReference>
<dbReference type="Gene3D" id="3.40.50.10070">
    <property type="entry name" value="TolB, N-terminal domain"/>
    <property type="match status" value="1"/>
</dbReference>
<keyword evidence="1" id="KW-0802">TPR repeat</keyword>
<dbReference type="PANTHER" id="PTHR43081:SF19">
    <property type="entry name" value="PH-SENSITIVE ADENYLATE CYCLASE RV1264"/>
    <property type="match status" value="1"/>
</dbReference>
<dbReference type="InterPro" id="IPR001054">
    <property type="entry name" value="A/G_cyclase"/>
</dbReference>
<dbReference type="SMART" id="SM00044">
    <property type="entry name" value="CYCc"/>
    <property type="match status" value="1"/>
</dbReference>
<dbReference type="Gene3D" id="1.25.40.10">
    <property type="entry name" value="Tetratricopeptide repeat domain"/>
    <property type="match status" value="1"/>
</dbReference>
<dbReference type="InterPro" id="IPR029787">
    <property type="entry name" value="Nucleotide_cyclase"/>
</dbReference>
<name>A0A370HMP9_9HYPH</name>
<accession>A0A370HMP9</accession>
<dbReference type="AlphaFoldDB" id="A0A370HMP9"/>
<feature type="repeat" description="TPR" evidence="1">
    <location>
        <begin position="422"/>
        <end position="455"/>
    </location>
</feature>
<gene>
    <name evidence="3" type="ORF">DES45_103112</name>
</gene>
<dbReference type="InterPro" id="IPR050697">
    <property type="entry name" value="Adenylyl/Guanylyl_Cyclase_3/4"/>
</dbReference>
<evidence type="ECO:0000259" key="2">
    <source>
        <dbReference type="PROSITE" id="PS50125"/>
    </source>
</evidence>
<proteinExistence type="predicted"/>